<keyword evidence="11" id="KW-1185">Reference proteome</keyword>
<keyword evidence="8" id="KW-0472">Membrane</keyword>
<dbReference type="Pfam" id="PF13379">
    <property type="entry name" value="NMT1_2"/>
    <property type="match status" value="1"/>
</dbReference>
<keyword evidence="4" id="KW-0813">Transport</keyword>
<reference evidence="11" key="1">
    <citation type="submission" date="2009-09" db="EMBL/GenBank/DDBJ databases">
        <title>The complete genome of Nakamurella multipartita DSM 44233.</title>
        <authorList>
            <consortium name="US DOE Joint Genome Institute (JGI-PGF)"/>
            <person name="Lucas S."/>
            <person name="Copeland A."/>
            <person name="Lapidus A."/>
            <person name="Glavina del Rio T."/>
            <person name="Dalin E."/>
            <person name="Tice H."/>
            <person name="Bruce D."/>
            <person name="Goodwin L."/>
            <person name="Pitluck S."/>
            <person name="Kyrpides N."/>
            <person name="Mavromatis K."/>
            <person name="Ivanova N."/>
            <person name="Ovchinnikova G."/>
            <person name="Sims D."/>
            <person name="Meincke L."/>
            <person name="Brettin T."/>
            <person name="Detter J.C."/>
            <person name="Han C."/>
            <person name="Larimer F."/>
            <person name="Land M."/>
            <person name="Hauser L."/>
            <person name="Markowitz V."/>
            <person name="Cheng J.-F."/>
            <person name="Hugenholtz P."/>
            <person name="Woyke T."/>
            <person name="Wu D."/>
            <person name="Klenk H.-P."/>
            <person name="Eisen J.A."/>
        </authorList>
    </citation>
    <scope>NUCLEOTIDE SEQUENCE [LARGE SCALE GENOMIC DNA]</scope>
    <source>
        <strain evidence="11">ATCC 700099 / DSM 44233 / CIP 104796 / JCM 9543 / NBRC 105858 / Y-104</strain>
    </source>
</reference>
<evidence type="ECO:0000256" key="9">
    <source>
        <dbReference type="SAM" id="SignalP"/>
    </source>
</evidence>
<dbReference type="Proteomes" id="UP000002218">
    <property type="component" value="Chromosome"/>
</dbReference>
<dbReference type="PROSITE" id="PS51257">
    <property type="entry name" value="PROKAR_LIPOPROTEIN"/>
    <property type="match status" value="1"/>
</dbReference>
<dbReference type="InterPro" id="IPR044527">
    <property type="entry name" value="NrtA/CpmA_ABC-bd_dom"/>
</dbReference>
<comment type="subcellular location">
    <subcellularLocation>
        <location evidence="2">Cell inner membrane</location>
    </subcellularLocation>
    <subcellularLocation>
        <location evidence="1">Periplasm</location>
    </subcellularLocation>
</comment>
<dbReference type="KEGG" id="nml:Namu_4374"/>
<dbReference type="InParanoid" id="C8XKK4"/>
<dbReference type="HOGENOM" id="CLU_028871_10_0_11"/>
<feature type="chain" id="PRO_5039141196" evidence="9">
    <location>
        <begin position="37"/>
        <end position="378"/>
    </location>
</feature>
<dbReference type="eggNOG" id="COG0715">
    <property type="taxonomic scope" value="Bacteria"/>
</dbReference>
<evidence type="ECO:0000313" key="10">
    <source>
        <dbReference type="EMBL" id="ACV80661.1"/>
    </source>
</evidence>
<dbReference type="EMBL" id="CP001737">
    <property type="protein sequence ID" value="ACV80661.1"/>
    <property type="molecule type" value="Genomic_DNA"/>
</dbReference>
<evidence type="ECO:0000256" key="3">
    <source>
        <dbReference type="ARBA" id="ARBA00010742"/>
    </source>
</evidence>
<dbReference type="PANTHER" id="PTHR30024:SF47">
    <property type="entry name" value="TAURINE-BINDING PERIPLASMIC PROTEIN"/>
    <property type="match status" value="1"/>
</dbReference>
<keyword evidence="6" id="KW-0997">Cell inner membrane</keyword>
<comment type="similarity">
    <text evidence="3">Belongs to the bacterial solute-binding protein SsuA/TauA family.</text>
</comment>
<dbReference type="GO" id="GO:0042597">
    <property type="term" value="C:periplasmic space"/>
    <property type="evidence" value="ECO:0007669"/>
    <property type="project" value="UniProtKB-SubCell"/>
</dbReference>
<evidence type="ECO:0000256" key="6">
    <source>
        <dbReference type="ARBA" id="ARBA00022519"/>
    </source>
</evidence>
<proteinExistence type="inferred from homology"/>
<dbReference type="NCBIfam" id="TIGR01728">
    <property type="entry name" value="SsuA_fam"/>
    <property type="match status" value="1"/>
</dbReference>
<evidence type="ECO:0000256" key="8">
    <source>
        <dbReference type="ARBA" id="ARBA00023136"/>
    </source>
</evidence>
<dbReference type="SUPFAM" id="SSF53850">
    <property type="entry name" value="Periplasmic binding protein-like II"/>
    <property type="match status" value="1"/>
</dbReference>
<dbReference type="CDD" id="cd13553">
    <property type="entry name" value="PBP2_NrtA_CpmA_like"/>
    <property type="match status" value="1"/>
</dbReference>
<evidence type="ECO:0000256" key="2">
    <source>
        <dbReference type="ARBA" id="ARBA00004533"/>
    </source>
</evidence>
<protein>
    <submittedName>
        <fullName evidence="10">Aliphatic sulfonates family ABC transporter, periplasmic ligand-binding protein</fullName>
    </submittedName>
</protein>
<gene>
    <name evidence="10" type="ordered locus">Namu_4374</name>
</gene>
<dbReference type="Gene3D" id="3.40.190.10">
    <property type="entry name" value="Periplasmic binding protein-like II"/>
    <property type="match status" value="2"/>
</dbReference>
<sequence length="378" mass="38563" precursor="true">MSASRLRFARVKPVALLGGAVAALLLVTACGSSSTASETTAQAAASGSAAGSAAPAGTAADTLRLGYFPNVTHAAAVLGVANGTFQSALGDTKLETSTFNAGPAAIEALLSGAIDATFIGPNPAINSFVKSNGDSIRIVAGATDNGAALVVSPDINSAADLKGKTVATPQLGGTQDVALRKWLLDNGLKVQTTGGDDVDIVNQENSQTLDLFKSGEIAGAWLPEPWASRLALEANGKVLVDEKTLWPDEKFQTTILISSRQFLEDHPDTIKALIGGEITEIKAIEADPAGSQTALNKALGELTGKPLQDATITAAFANIEPTWDPLAGTLNTIAENGVAAGTLSEVPDLKGIYDLRQLNAVLAEQGEKPVSAAGLGQE</sequence>
<evidence type="ECO:0000256" key="4">
    <source>
        <dbReference type="ARBA" id="ARBA00022448"/>
    </source>
</evidence>
<dbReference type="RefSeq" id="WP_015749485.1">
    <property type="nucleotide sequence ID" value="NC_013235.1"/>
</dbReference>
<evidence type="ECO:0000256" key="5">
    <source>
        <dbReference type="ARBA" id="ARBA00022475"/>
    </source>
</evidence>
<name>C8XKK4_NAKMY</name>
<organism evidence="10 11">
    <name type="scientific">Nakamurella multipartita (strain ATCC 700099 / DSM 44233 / CIP 104796 / JCM 9543 / NBRC 105858 / Y-104)</name>
    <name type="common">Microsphaera multipartita</name>
    <dbReference type="NCBI Taxonomy" id="479431"/>
    <lineage>
        <taxon>Bacteria</taxon>
        <taxon>Bacillati</taxon>
        <taxon>Actinomycetota</taxon>
        <taxon>Actinomycetes</taxon>
        <taxon>Nakamurellales</taxon>
        <taxon>Nakamurellaceae</taxon>
        <taxon>Nakamurella</taxon>
    </lineage>
</organism>
<accession>C8XKK4</accession>
<feature type="signal peptide" evidence="9">
    <location>
        <begin position="1"/>
        <end position="36"/>
    </location>
</feature>
<dbReference type="AlphaFoldDB" id="C8XKK4"/>
<dbReference type="GO" id="GO:0042626">
    <property type="term" value="F:ATPase-coupled transmembrane transporter activity"/>
    <property type="evidence" value="ECO:0007669"/>
    <property type="project" value="InterPro"/>
</dbReference>
<evidence type="ECO:0000256" key="1">
    <source>
        <dbReference type="ARBA" id="ARBA00004418"/>
    </source>
</evidence>
<evidence type="ECO:0000313" key="11">
    <source>
        <dbReference type="Proteomes" id="UP000002218"/>
    </source>
</evidence>
<reference evidence="10 11" key="2">
    <citation type="journal article" date="2010" name="Stand. Genomic Sci.">
        <title>Complete genome sequence of Nakamurella multipartita type strain (Y-104).</title>
        <authorList>
            <person name="Tice H."/>
            <person name="Mayilraj S."/>
            <person name="Sims D."/>
            <person name="Lapidus A."/>
            <person name="Nolan M."/>
            <person name="Lucas S."/>
            <person name="Glavina Del Rio T."/>
            <person name="Copeland A."/>
            <person name="Cheng J.F."/>
            <person name="Meincke L."/>
            <person name="Bruce D."/>
            <person name="Goodwin L."/>
            <person name="Pitluck S."/>
            <person name="Ivanova N."/>
            <person name="Mavromatis K."/>
            <person name="Ovchinnikova G."/>
            <person name="Pati A."/>
            <person name="Chen A."/>
            <person name="Palaniappan K."/>
            <person name="Land M."/>
            <person name="Hauser L."/>
            <person name="Chang Y.J."/>
            <person name="Jeffries C.D."/>
            <person name="Detter J.C."/>
            <person name="Brettin T."/>
            <person name="Rohde M."/>
            <person name="Goker M."/>
            <person name="Bristow J."/>
            <person name="Eisen J.A."/>
            <person name="Markowitz V."/>
            <person name="Hugenholtz P."/>
            <person name="Kyrpides N.C."/>
            <person name="Klenk H.P."/>
            <person name="Chen F."/>
        </authorList>
    </citation>
    <scope>NUCLEOTIDE SEQUENCE [LARGE SCALE GENOMIC DNA]</scope>
    <source>
        <strain evidence="11">ATCC 700099 / DSM 44233 / CIP 104796 / JCM 9543 / NBRC 105858 / Y-104</strain>
    </source>
</reference>
<dbReference type="GO" id="GO:0005886">
    <property type="term" value="C:plasma membrane"/>
    <property type="evidence" value="ECO:0007669"/>
    <property type="project" value="UniProtKB-SubCell"/>
</dbReference>
<dbReference type="STRING" id="479431.Namu_4374"/>
<dbReference type="PANTHER" id="PTHR30024">
    <property type="entry name" value="ALIPHATIC SULFONATES-BINDING PROTEIN-RELATED"/>
    <property type="match status" value="1"/>
</dbReference>
<keyword evidence="7 9" id="KW-0732">Signal</keyword>
<keyword evidence="5" id="KW-1003">Cell membrane</keyword>
<evidence type="ECO:0000256" key="7">
    <source>
        <dbReference type="ARBA" id="ARBA00022729"/>
    </source>
</evidence>
<dbReference type="InterPro" id="IPR010067">
    <property type="entry name" value="ABC_SsuA_sub-bd"/>
</dbReference>